<name>A0A6C0E3N0_9ZZZZ</name>
<keyword evidence="2" id="KW-0328">Glycosyltransferase</keyword>
<dbReference type="PANTHER" id="PTHR10730">
    <property type="entry name" value="PROCOLLAGEN-LYSINE,2-OXOGLUTARATE 5-DIOXYGENASE/GLYCOSYLTRANSFERASE 25 FAMILY MEMBER"/>
    <property type="match status" value="1"/>
</dbReference>
<dbReference type="CDD" id="cd00761">
    <property type="entry name" value="Glyco_tranf_GTA_type"/>
    <property type="match status" value="1"/>
</dbReference>
<dbReference type="SUPFAM" id="SSF53448">
    <property type="entry name" value="Nucleotide-diphospho-sugar transferases"/>
    <property type="match status" value="2"/>
</dbReference>
<evidence type="ECO:0000256" key="1">
    <source>
        <dbReference type="ARBA" id="ARBA00006721"/>
    </source>
</evidence>
<dbReference type="InterPro" id="IPR029044">
    <property type="entry name" value="Nucleotide-diphossugar_trans"/>
</dbReference>
<dbReference type="Pfam" id="PF00535">
    <property type="entry name" value="Glycos_transf_2"/>
    <property type="match status" value="1"/>
</dbReference>
<dbReference type="AlphaFoldDB" id="A0A6C0E3N0"/>
<organism evidence="5">
    <name type="scientific">viral metagenome</name>
    <dbReference type="NCBI Taxonomy" id="1070528"/>
    <lineage>
        <taxon>unclassified sequences</taxon>
        <taxon>metagenomes</taxon>
        <taxon>organismal metagenomes</taxon>
    </lineage>
</organism>
<comment type="similarity">
    <text evidence="1">Belongs to the glycosyltransferase 25 family.</text>
</comment>
<dbReference type="Gene3D" id="3.90.550.10">
    <property type="entry name" value="Spore Coat Polysaccharide Biosynthesis Protein SpsA, Chain A"/>
    <property type="match status" value="2"/>
</dbReference>
<dbReference type="PANTHER" id="PTHR10730:SF53">
    <property type="entry name" value="GLYCOSYLTRANSFERASE 25 FAMILY MEMBER"/>
    <property type="match status" value="1"/>
</dbReference>
<evidence type="ECO:0000313" key="5">
    <source>
        <dbReference type="EMBL" id="QHT22889.1"/>
    </source>
</evidence>
<reference evidence="5" key="1">
    <citation type="journal article" date="2020" name="Nature">
        <title>Giant virus diversity and host interactions through global metagenomics.</title>
        <authorList>
            <person name="Schulz F."/>
            <person name="Roux S."/>
            <person name="Paez-Espino D."/>
            <person name="Jungbluth S."/>
            <person name="Walsh D.A."/>
            <person name="Denef V.J."/>
            <person name="McMahon K.D."/>
            <person name="Konstantinidis K.T."/>
            <person name="Eloe-Fadrosh E.A."/>
            <person name="Kyrpides N.C."/>
            <person name="Woyke T."/>
        </authorList>
    </citation>
    <scope>NUCLEOTIDE SEQUENCE</scope>
    <source>
        <strain evidence="5">GVMAG-M-3300023179-114</strain>
    </source>
</reference>
<dbReference type="EMBL" id="MN739721">
    <property type="protein sequence ID" value="QHT22889.1"/>
    <property type="molecule type" value="Genomic_DNA"/>
</dbReference>
<evidence type="ECO:0000256" key="2">
    <source>
        <dbReference type="ARBA" id="ARBA00022676"/>
    </source>
</evidence>
<evidence type="ECO:0000259" key="4">
    <source>
        <dbReference type="Pfam" id="PF00535"/>
    </source>
</evidence>
<feature type="domain" description="Glycosyltransferase 2-like" evidence="4">
    <location>
        <begin position="14"/>
        <end position="106"/>
    </location>
</feature>
<keyword evidence="3" id="KW-0808">Transferase</keyword>
<protein>
    <recommendedName>
        <fullName evidence="4">Glycosyltransferase 2-like domain-containing protein</fullName>
    </recommendedName>
</protein>
<evidence type="ECO:0000256" key="3">
    <source>
        <dbReference type="ARBA" id="ARBA00022679"/>
    </source>
</evidence>
<dbReference type="GO" id="GO:0016740">
    <property type="term" value="F:transferase activity"/>
    <property type="evidence" value="ECO:0007669"/>
    <property type="project" value="UniProtKB-KW"/>
</dbReference>
<dbReference type="InterPro" id="IPR001173">
    <property type="entry name" value="Glyco_trans_2-like"/>
</dbReference>
<sequence>MTVKKKSTLRKLCLCMIVKDEGHIIAKTLENLIQKLPIDYWVISDTGSSDNTKEEIIRVFKQHNIEGELFSDEWKDFGYNRTKALNHAYQKSEYLVVFDADDCIFGDIVLPTPLDKDGYFVGFGTSHGVHFTRLLLINNMKKWHYKGVMHEYIECLEQPCNLSSISGNYYVAPNAVVGNRNKQPIEKYFKDALILETAYEEALEKNDLIYERYAFYCANCFRDSQKYINAIKWYKIVLKQNNWVQEKYISCLRLFQCYNAINKVETGIYYLVESFKYDNTRAECLYELVQYYSNNNNKPVAYKYYSMYQNFYEANYKEEHTGKLFLDIGKFNFYLPYHMIIVSYYDKQFQTGITMYKIIFSKKFKEFNEFYVKHVLYNLQFYIDHVDPSDTEFFTLYQSYLIFLLENKYPLENHSDLTSKYAKYLIKATLATVDTLQVGKKEQSIPTIIQPDNSTTGTLPNDTKNSETKDVVLAILAKNEGHSLSYYLSCIYKQTYDKKHIHLYIRTNDNTDDTSDILSQFIDDHKHEYASIYFDNTNISDNLQTYAKHEWNNNRFAILGKIRQDSINYALQKNAHYFVVDCDNFITSDALDTMAKYSEMGVVAPMLGYHVIDTIKNNTVPQHDVYSNYHDEVTDNGYFKDCSRYYDIRFNRITGLHNVSVVHCTYFIHNKFVDKVKYNDTTERHEYVIFSDVLRKNKIQQYIDNTKFYGFISFAENKEEFTATLDYWKDKMNEETITINI</sequence>
<proteinExistence type="inferred from homology"/>
<accession>A0A6C0E3N0</accession>
<dbReference type="InterPro" id="IPR050757">
    <property type="entry name" value="Collagen_mod_GT25"/>
</dbReference>